<keyword evidence="4" id="KW-0378">Hydrolase</keyword>
<name>A0AAE1LRP1_9NEOP</name>
<reference evidence="4" key="1">
    <citation type="submission" date="2021-07" db="EMBL/GenBank/DDBJ databases">
        <authorList>
            <person name="Catto M.A."/>
            <person name="Jacobson A."/>
            <person name="Kennedy G."/>
            <person name="Labadie P."/>
            <person name="Hunt B.G."/>
            <person name="Srinivasan R."/>
        </authorList>
    </citation>
    <scope>NUCLEOTIDE SEQUENCE</scope>
    <source>
        <strain evidence="4">PL_HMW_Pooled</strain>
        <tissue evidence="4">Head</tissue>
    </source>
</reference>
<keyword evidence="5" id="KW-1185">Reference proteome</keyword>
<evidence type="ECO:0000256" key="1">
    <source>
        <dbReference type="ARBA" id="ARBA00000707"/>
    </source>
</evidence>
<dbReference type="Pfam" id="PF02037">
    <property type="entry name" value="SAP"/>
    <property type="match status" value="1"/>
</dbReference>
<dbReference type="Gene3D" id="3.90.70.10">
    <property type="entry name" value="Cysteine proteinases"/>
    <property type="match status" value="1"/>
</dbReference>
<dbReference type="SUPFAM" id="SSF54001">
    <property type="entry name" value="Cysteine proteinases"/>
    <property type="match status" value="1"/>
</dbReference>
<comment type="catalytic activity">
    <reaction evidence="1">
        <text>Thiol-dependent hydrolysis of ester, thioester, amide, peptide and isopeptide bonds formed by the C-terminal Gly of ubiquitin (a 76-residue protein attached to proteins as an intracellular targeting signal).</text>
        <dbReference type="EC" id="3.4.19.12"/>
    </reaction>
</comment>
<dbReference type="GO" id="GO:0004843">
    <property type="term" value="F:cysteine-type deubiquitinase activity"/>
    <property type="evidence" value="ECO:0007669"/>
    <property type="project" value="UniProtKB-EC"/>
</dbReference>
<dbReference type="Pfam" id="PF00443">
    <property type="entry name" value="UCH"/>
    <property type="match status" value="1"/>
</dbReference>
<evidence type="ECO:0000313" key="4">
    <source>
        <dbReference type="EMBL" id="KAK3929613.1"/>
    </source>
</evidence>
<dbReference type="SUPFAM" id="SSF68906">
    <property type="entry name" value="SAP domain"/>
    <property type="match status" value="1"/>
</dbReference>
<dbReference type="EC" id="3.4.19.12" evidence="2"/>
<evidence type="ECO:0000256" key="2">
    <source>
        <dbReference type="ARBA" id="ARBA00012759"/>
    </source>
</evidence>
<dbReference type="InterPro" id="IPR036361">
    <property type="entry name" value="SAP_dom_sf"/>
</dbReference>
<dbReference type="AlphaFoldDB" id="A0AAE1LRP1"/>
<feature type="non-terminal residue" evidence="4">
    <location>
        <position position="1"/>
    </location>
</feature>
<proteinExistence type="predicted"/>
<dbReference type="InterPro" id="IPR028889">
    <property type="entry name" value="USP"/>
</dbReference>
<organism evidence="4 5">
    <name type="scientific">Frankliniella fusca</name>
    <dbReference type="NCBI Taxonomy" id="407009"/>
    <lineage>
        <taxon>Eukaryota</taxon>
        <taxon>Metazoa</taxon>
        <taxon>Ecdysozoa</taxon>
        <taxon>Arthropoda</taxon>
        <taxon>Hexapoda</taxon>
        <taxon>Insecta</taxon>
        <taxon>Pterygota</taxon>
        <taxon>Neoptera</taxon>
        <taxon>Paraneoptera</taxon>
        <taxon>Thysanoptera</taxon>
        <taxon>Terebrantia</taxon>
        <taxon>Thripoidea</taxon>
        <taxon>Thripidae</taxon>
        <taxon>Frankliniella</taxon>
    </lineage>
</organism>
<dbReference type="InterPro" id="IPR038765">
    <property type="entry name" value="Papain-like_cys_pep_sf"/>
</dbReference>
<accession>A0AAE1LRP1</accession>
<dbReference type="InterPro" id="IPR001394">
    <property type="entry name" value="Peptidase_C19_UCH"/>
</dbReference>
<sequence length="559" mass="62954">MGDFVLSQNVGSRGLINIGQYTCYINSTIQCLLGFNELKTFLSSKNYLKFVNPQSPFKGEIAHATAELFQQLQCHESGEPYYGFNFLEVIEKHWPQFAPDRQMDAPEFMQFLSGALHEDLLVQHSSAKNTPKNGEPAVDAVEEWNMQGKSIVSHLFYSQFASFTMCPSCTHSSAVYPVSDILALPVPTNQGTTIEDCLATFFAEENPPDVKCIRADSHNGDKNLREDEALRKPVLLITESSKSEENRLSFSSNTVLLDENMNVMEHTKDYHYSLELSGGLAGDMTASKAEGDTEFHISQKLSEIQISPRRHSTSANEEEPQCDHPDFDLDLLDPILTEDDIPGAKLDIDNLNKCKKPQLKLWLSTRGLLQKGSKEELIQRIINHKARADKIDPGFDNGSVYEAKRKKVLAEAFNARKQFPLMTTGAVWKPFPIAHIPNGYPSHKAREFLEAIPEVRFSYEEGVVLAEAKEKDSDEEDLFDFSQPTQQDRKRLFVDGTLKRANCFIDSGRVLSILDCQRDTHYFVKAQNANARPELSQGAATSRLYCCSLDVMSLREVMK</sequence>
<evidence type="ECO:0000313" key="5">
    <source>
        <dbReference type="Proteomes" id="UP001219518"/>
    </source>
</evidence>
<dbReference type="EMBL" id="JAHWGI010001401">
    <property type="protein sequence ID" value="KAK3929613.1"/>
    <property type="molecule type" value="Genomic_DNA"/>
</dbReference>
<dbReference type="InterPro" id="IPR003034">
    <property type="entry name" value="SAP_dom"/>
</dbReference>
<gene>
    <name evidence="4" type="ORF">KUF71_003620</name>
</gene>
<evidence type="ECO:0000259" key="3">
    <source>
        <dbReference type="PROSITE" id="PS50235"/>
    </source>
</evidence>
<comment type="caution">
    <text evidence="4">The sequence shown here is derived from an EMBL/GenBank/DDBJ whole genome shotgun (WGS) entry which is preliminary data.</text>
</comment>
<protein>
    <recommendedName>
        <fullName evidence="2">ubiquitinyl hydrolase 1</fullName>
        <ecNumber evidence="2">3.4.19.12</ecNumber>
    </recommendedName>
</protein>
<feature type="domain" description="USP" evidence="3">
    <location>
        <begin position="13"/>
        <end position="365"/>
    </location>
</feature>
<dbReference type="PANTHER" id="PTHR21646">
    <property type="entry name" value="UBIQUITIN CARBOXYL-TERMINAL HYDROLASE"/>
    <property type="match status" value="1"/>
</dbReference>
<dbReference type="InterPro" id="IPR050185">
    <property type="entry name" value="Ub_carboxyl-term_hydrolase"/>
</dbReference>
<reference evidence="4" key="2">
    <citation type="journal article" date="2023" name="BMC Genomics">
        <title>Pest status, molecular evolution, and epigenetic factors derived from the genome assembly of Frankliniella fusca, a thysanopteran phytovirus vector.</title>
        <authorList>
            <person name="Catto M.A."/>
            <person name="Labadie P.E."/>
            <person name="Jacobson A.L."/>
            <person name="Kennedy G.G."/>
            <person name="Srinivasan R."/>
            <person name="Hunt B.G."/>
        </authorList>
    </citation>
    <scope>NUCLEOTIDE SEQUENCE</scope>
    <source>
        <strain evidence="4">PL_HMW_Pooled</strain>
    </source>
</reference>
<dbReference type="GO" id="GO:0016579">
    <property type="term" value="P:protein deubiquitination"/>
    <property type="evidence" value="ECO:0007669"/>
    <property type="project" value="InterPro"/>
</dbReference>
<dbReference type="Gene3D" id="1.10.720.30">
    <property type="entry name" value="SAP domain"/>
    <property type="match status" value="1"/>
</dbReference>
<dbReference type="Proteomes" id="UP001219518">
    <property type="component" value="Unassembled WGS sequence"/>
</dbReference>
<dbReference type="PROSITE" id="PS50235">
    <property type="entry name" value="USP_3"/>
    <property type="match status" value="1"/>
</dbReference>